<dbReference type="EMBL" id="CP020918">
    <property type="protein sequence ID" value="AWG20681.1"/>
    <property type="molecule type" value="Genomic_DNA"/>
</dbReference>
<dbReference type="AlphaFoldDB" id="A0A2S1LAD1"/>
<evidence type="ECO:0000313" key="3">
    <source>
        <dbReference type="Proteomes" id="UP000244527"/>
    </source>
</evidence>
<dbReference type="Proteomes" id="UP000244527">
    <property type="component" value="Chromosome"/>
</dbReference>
<evidence type="ECO:0000256" key="1">
    <source>
        <dbReference type="SAM" id="Phobius"/>
    </source>
</evidence>
<name>A0A2S1LAD1_9FLAO</name>
<protein>
    <recommendedName>
        <fullName evidence="4">Magnesium citrate secondary transporter</fullName>
    </recommendedName>
</protein>
<proteinExistence type="predicted"/>
<gene>
    <name evidence="2" type="ORF">FFWV33_03560</name>
</gene>
<feature type="transmembrane region" description="Helical" evidence="1">
    <location>
        <begin position="34"/>
        <end position="52"/>
    </location>
</feature>
<accession>A0A2S1LAD1</accession>
<feature type="transmembrane region" description="Helical" evidence="1">
    <location>
        <begin position="94"/>
        <end position="110"/>
    </location>
</feature>
<keyword evidence="1" id="KW-1133">Transmembrane helix</keyword>
<sequence>MLKRLICFPVFIVALTIYLCQHLGLPLHWLVNNYVNDFLCLPLVLGTLYFFIRYLKKDQNFQFSLVFVLILASYYSFFFEYYLPKVSQRYTADWIDVVLYFAGAILFFLVEKQDNRKCLT</sequence>
<reference evidence="2 3" key="1">
    <citation type="submission" date="2017-04" db="EMBL/GenBank/DDBJ databases">
        <title>Compelte genome sequence of WV33.</title>
        <authorList>
            <person name="Lee P.C."/>
        </authorList>
    </citation>
    <scope>NUCLEOTIDE SEQUENCE [LARGE SCALE GENOMIC DNA]</scope>
    <source>
        <strain evidence="2 3">WV33</strain>
    </source>
</reference>
<evidence type="ECO:0008006" key="4">
    <source>
        <dbReference type="Google" id="ProtNLM"/>
    </source>
</evidence>
<keyword evidence="3" id="KW-1185">Reference proteome</keyword>
<keyword evidence="1" id="KW-0812">Transmembrane</keyword>
<dbReference type="KEGG" id="ffa:FFWV33_03560"/>
<evidence type="ECO:0000313" key="2">
    <source>
        <dbReference type="EMBL" id="AWG20681.1"/>
    </source>
</evidence>
<keyword evidence="1" id="KW-0472">Membrane</keyword>
<organism evidence="2 3">
    <name type="scientific">Flavobacterium faecale</name>
    <dbReference type="NCBI Taxonomy" id="1355330"/>
    <lineage>
        <taxon>Bacteria</taxon>
        <taxon>Pseudomonadati</taxon>
        <taxon>Bacteroidota</taxon>
        <taxon>Flavobacteriia</taxon>
        <taxon>Flavobacteriales</taxon>
        <taxon>Flavobacteriaceae</taxon>
        <taxon>Flavobacterium</taxon>
    </lineage>
</organism>
<feature type="transmembrane region" description="Helical" evidence="1">
    <location>
        <begin position="64"/>
        <end position="82"/>
    </location>
</feature>